<protein>
    <submittedName>
        <fullName evidence="1">Uncharacterized protein</fullName>
    </submittedName>
</protein>
<dbReference type="AlphaFoldDB" id="A0AB39MD13"/>
<reference evidence="1" key="1">
    <citation type="submission" date="2024-07" db="EMBL/GenBank/DDBJ databases">
        <authorList>
            <person name="Yu S.T."/>
        </authorList>
    </citation>
    <scope>NUCLEOTIDE SEQUENCE</scope>
    <source>
        <strain evidence="1">R08</strain>
    </source>
</reference>
<sequence>MADQRTLPGDTPREYDQILAEAVRKARQGHSRMLVLKCESSTGKTRAC</sequence>
<accession>A0AB39MD13</accession>
<dbReference type="RefSeq" id="WP_369188800.1">
    <property type="nucleotide sequence ID" value="NZ_CP163431.1"/>
</dbReference>
<organism evidence="1">
    <name type="scientific">Streptomyces sp. R08</name>
    <dbReference type="NCBI Taxonomy" id="3238624"/>
    <lineage>
        <taxon>Bacteria</taxon>
        <taxon>Bacillati</taxon>
        <taxon>Actinomycetota</taxon>
        <taxon>Actinomycetes</taxon>
        <taxon>Kitasatosporales</taxon>
        <taxon>Streptomycetaceae</taxon>
        <taxon>Streptomyces</taxon>
    </lineage>
</organism>
<proteinExistence type="predicted"/>
<gene>
    <name evidence="1" type="ORF">AB5J58_22065</name>
</gene>
<dbReference type="EMBL" id="CP163431">
    <property type="protein sequence ID" value="XDQ02693.1"/>
    <property type="molecule type" value="Genomic_DNA"/>
</dbReference>
<name>A0AB39MD13_9ACTN</name>
<evidence type="ECO:0000313" key="1">
    <source>
        <dbReference type="EMBL" id="XDQ02693.1"/>
    </source>
</evidence>